<dbReference type="PANTHER" id="PTHR36030">
    <property type="entry name" value="CALMODULIN-BINDING DOMAIN-CONTAINING PROTEIN"/>
    <property type="match status" value="1"/>
</dbReference>
<proteinExistence type="predicted"/>
<evidence type="ECO:0000313" key="1">
    <source>
        <dbReference type="EMBL" id="KAL2320318.1"/>
    </source>
</evidence>
<dbReference type="Proteomes" id="UP001603857">
    <property type="component" value="Unassembled WGS sequence"/>
</dbReference>
<sequence>MEAYRKSNRASLKGRFVPFYRNTSKPSSTLQYTATNIKPNQYSSSPASVEFVVPQDYAITKKIVVADNRSNLDEGDEGVDIKAEIYITKVLERFRAEQNKF</sequence>
<protein>
    <submittedName>
        <fullName evidence="1">Uncharacterized protein</fullName>
    </submittedName>
</protein>
<dbReference type="AlphaFoldDB" id="A0ABD1LA82"/>
<evidence type="ECO:0000313" key="2">
    <source>
        <dbReference type="Proteomes" id="UP001603857"/>
    </source>
</evidence>
<keyword evidence="2" id="KW-1185">Reference proteome</keyword>
<organism evidence="1 2">
    <name type="scientific">Flemingia macrophylla</name>
    <dbReference type="NCBI Taxonomy" id="520843"/>
    <lineage>
        <taxon>Eukaryota</taxon>
        <taxon>Viridiplantae</taxon>
        <taxon>Streptophyta</taxon>
        <taxon>Embryophyta</taxon>
        <taxon>Tracheophyta</taxon>
        <taxon>Spermatophyta</taxon>
        <taxon>Magnoliopsida</taxon>
        <taxon>eudicotyledons</taxon>
        <taxon>Gunneridae</taxon>
        <taxon>Pentapetalae</taxon>
        <taxon>rosids</taxon>
        <taxon>fabids</taxon>
        <taxon>Fabales</taxon>
        <taxon>Fabaceae</taxon>
        <taxon>Papilionoideae</taxon>
        <taxon>50 kb inversion clade</taxon>
        <taxon>NPAAA clade</taxon>
        <taxon>indigoferoid/millettioid clade</taxon>
        <taxon>Phaseoleae</taxon>
        <taxon>Flemingia</taxon>
    </lineage>
</organism>
<reference evidence="1 2" key="1">
    <citation type="submission" date="2024-08" db="EMBL/GenBank/DDBJ databases">
        <title>Insights into the chromosomal genome structure of Flemingia macrophylla.</title>
        <authorList>
            <person name="Ding Y."/>
            <person name="Zhao Y."/>
            <person name="Bi W."/>
            <person name="Wu M."/>
            <person name="Zhao G."/>
            <person name="Gong Y."/>
            <person name="Li W."/>
            <person name="Zhang P."/>
        </authorList>
    </citation>
    <scope>NUCLEOTIDE SEQUENCE [LARGE SCALE GENOMIC DNA]</scope>
    <source>
        <strain evidence="1">DYQJB</strain>
        <tissue evidence="1">Leaf</tissue>
    </source>
</reference>
<comment type="caution">
    <text evidence="1">The sequence shown here is derived from an EMBL/GenBank/DDBJ whole genome shotgun (WGS) entry which is preliminary data.</text>
</comment>
<name>A0ABD1LA82_9FABA</name>
<dbReference type="PANTHER" id="PTHR36030:SF1">
    <property type="entry name" value="CALMODULIN-BINDING DOMAIN-CONTAINING PROTEIN"/>
    <property type="match status" value="1"/>
</dbReference>
<accession>A0ABD1LA82</accession>
<gene>
    <name evidence="1" type="ORF">Fmac_029287</name>
</gene>
<dbReference type="EMBL" id="JBGMDY010000010">
    <property type="protein sequence ID" value="KAL2320318.1"/>
    <property type="molecule type" value="Genomic_DNA"/>
</dbReference>